<dbReference type="OrthoDB" id="9794638at2"/>
<dbReference type="GO" id="GO:0016646">
    <property type="term" value="F:oxidoreductase activity, acting on the CH-NH group of donors, NAD or NADP as acceptor"/>
    <property type="evidence" value="ECO:0007669"/>
    <property type="project" value="UniProtKB-ARBA"/>
</dbReference>
<reference evidence="5 6" key="1">
    <citation type="journal article" date="2017" name="Genome Announc.">
        <title>Complete Genome Sequences of Two Acetylene-Fermenting Pelobacter acetylenicus Strains.</title>
        <authorList>
            <person name="Sutton J.M."/>
            <person name="Baesman S.M."/>
            <person name="Fierst J.L."/>
            <person name="Poret-Peterson A.T."/>
            <person name="Oremland R.S."/>
            <person name="Dunlap D.S."/>
            <person name="Akob D.M."/>
        </authorList>
    </citation>
    <scope>NUCLEOTIDE SEQUENCE [LARGE SCALE GENOMIC DNA]</scope>
    <source>
        <strain evidence="5 6">SFB93</strain>
    </source>
</reference>
<dbReference type="KEGG" id="pef:A7E78_10015"/>
<evidence type="ECO:0000256" key="2">
    <source>
        <dbReference type="ARBA" id="ARBA00022630"/>
    </source>
</evidence>
<evidence type="ECO:0000256" key="1">
    <source>
        <dbReference type="ARBA" id="ARBA00001917"/>
    </source>
</evidence>
<proteinExistence type="inferred from homology"/>
<comment type="cofactor">
    <cofactor evidence="1">
        <name>FMN</name>
        <dbReference type="ChEBI" id="CHEBI:58210"/>
    </cofactor>
</comment>
<dbReference type="PANTHER" id="PTHR43567">
    <property type="entry name" value="FLAVOREDOXIN-RELATED-RELATED"/>
    <property type="match status" value="1"/>
</dbReference>
<comment type="similarity">
    <text evidence="3">Belongs to the flavoredoxin family.</text>
</comment>
<dbReference type="Proteomes" id="UP000182517">
    <property type="component" value="Chromosome"/>
</dbReference>
<dbReference type="EMBL" id="CP015519">
    <property type="protein sequence ID" value="APG28149.1"/>
    <property type="molecule type" value="Genomic_DNA"/>
</dbReference>
<dbReference type="InterPro" id="IPR012349">
    <property type="entry name" value="Split_barrel_FMN-bd"/>
</dbReference>
<evidence type="ECO:0000259" key="4">
    <source>
        <dbReference type="SMART" id="SM00903"/>
    </source>
</evidence>
<organism evidence="5 6">
    <name type="scientific">Syntrophotalea acetylenivorans</name>
    <dbReference type="NCBI Taxonomy" id="1842532"/>
    <lineage>
        <taxon>Bacteria</taxon>
        <taxon>Pseudomonadati</taxon>
        <taxon>Thermodesulfobacteriota</taxon>
        <taxon>Desulfuromonadia</taxon>
        <taxon>Desulfuromonadales</taxon>
        <taxon>Syntrophotaleaceae</taxon>
        <taxon>Syntrophotalea</taxon>
    </lineage>
</organism>
<dbReference type="STRING" id="1842532.A7E78_10015"/>
<evidence type="ECO:0000256" key="3">
    <source>
        <dbReference type="ARBA" id="ARBA00038054"/>
    </source>
</evidence>
<dbReference type="GO" id="GO:0010181">
    <property type="term" value="F:FMN binding"/>
    <property type="evidence" value="ECO:0007669"/>
    <property type="project" value="InterPro"/>
</dbReference>
<evidence type="ECO:0000313" key="6">
    <source>
        <dbReference type="Proteomes" id="UP000182517"/>
    </source>
</evidence>
<dbReference type="PANTHER" id="PTHR43567:SF1">
    <property type="entry name" value="FLAVOREDOXIN"/>
    <property type="match status" value="1"/>
</dbReference>
<gene>
    <name evidence="5" type="ORF">A7E78_10015</name>
</gene>
<dbReference type="SMART" id="SM00903">
    <property type="entry name" value="Flavin_Reduct"/>
    <property type="match status" value="1"/>
</dbReference>
<dbReference type="AlphaFoldDB" id="A0A1L3GQC6"/>
<dbReference type="RefSeq" id="WP_072284109.1">
    <property type="nucleotide sequence ID" value="NZ_CP015519.1"/>
</dbReference>
<keyword evidence="2" id="KW-0285">Flavoprotein</keyword>
<dbReference type="Pfam" id="PF01613">
    <property type="entry name" value="Flavin_Reduct"/>
    <property type="match status" value="1"/>
</dbReference>
<protein>
    <submittedName>
        <fullName evidence="5">Flavoredoxin</fullName>
    </submittedName>
</protein>
<accession>A0A1L3GQC6</accession>
<sequence>MKKVSLGIKTLAQPSPVWLVGSYDQAGQPNLATIAWGGICCSKPPCVAISLRPATYTHDSIIQRGAFTVNVATEPFARQADFCGMASGRDGDKFAAAGLTAVKSDLIDAPYVEEFPLIVECRLQQTVEVGGHTQFIGEIVDVKADPAVLSESGVPDIEKVRPMIFTPVIRTYHGAGEYLGQAFSIGKEIG</sequence>
<feature type="domain" description="Flavin reductase like" evidence="4">
    <location>
        <begin position="11"/>
        <end position="156"/>
    </location>
</feature>
<name>A0A1L3GQC6_9BACT</name>
<evidence type="ECO:0000313" key="5">
    <source>
        <dbReference type="EMBL" id="APG28149.1"/>
    </source>
</evidence>
<dbReference type="Gene3D" id="2.30.110.10">
    <property type="entry name" value="Electron Transport, Fmn-binding Protein, Chain A"/>
    <property type="match status" value="1"/>
</dbReference>
<keyword evidence="6" id="KW-1185">Reference proteome</keyword>
<dbReference type="InterPro" id="IPR052174">
    <property type="entry name" value="Flavoredoxin"/>
</dbReference>
<dbReference type="SUPFAM" id="SSF50475">
    <property type="entry name" value="FMN-binding split barrel"/>
    <property type="match status" value="1"/>
</dbReference>
<dbReference type="InterPro" id="IPR002563">
    <property type="entry name" value="Flavin_Rdtase-like_dom"/>
</dbReference>